<dbReference type="Proteomes" id="UP000830307">
    <property type="component" value="Segment"/>
</dbReference>
<evidence type="ECO:0000313" key="1">
    <source>
        <dbReference type="EMBL" id="UOT58049.1"/>
    </source>
</evidence>
<dbReference type="InterPro" id="IPR020288">
    <property type="entry name" value="Sheath_initiator"/>
</dbReference>
<proteinExistence type="predicted"/>
<dbReference type="RefSeq" id="YP_010656758.1">
    <property type="nucleotide sequence ID" value="NC_070840.1"/>
</dbReference>
<organism evidence="1 2">
    <name type="scientific">Aeromonas phage ZPAH14</name>
    <dbReference type="NCBI Taxonomy" id="2924887"/>
    <lineage>
        <taxon>Viruses</taxon>
        <taxon>Duplodnaviria</taxon>
        <taxon>Heunggongvirae</taxon>
        <taxon>Uroviricota</taxon>
        <taxon>Caudoviricetes</taxon>
        <taxon>Chaseviridae</taxon>
        <taxon>Nefertitivirinae</taxon>
        <taxon>Shantouvirus</taxon>
        <taxon>Shantouvirus ZPAH14</taxon>
    </lineage>
</organism>
<name>A0AAE9GZP9_9CAUD</name>
<evidence type="ECO:0000313" key="2">
    <source>
        <dbReference type="Proteomes" id="UP000830307"/>
    </source>
</evidence>
<sequence>MNVNLKLDDKHDIIVTRSVARTGGLEYTAQLVKCRLLTFLGEWKLNPNLGVPWTGVLDRSYDISATKFAVQNTIETTPGVKSLNSLSLKADPDTRLLTVQFEATSVYGPISSEVTV</sequence>
<dbReference type="EMBL" id="OM810291">
    <property type="protein sequence ID" value="UOT58049.1"/>
    <property type="molecule type" value="Genomic_DNA"/>
</dbReference>
<dbReference type="GeneID" id="77932652"/>
<dbReference type="SUPFAM" id="SSF160719">
    <property type="entry name" value="gpW/gp25-like"/>
    <property type="match status" value="1"/>
</dbReference>
<dbReference type="Pfam" id="PF10934">
    <property type="entry name" value="Sheath_initiator"/>
    <property type="match status" value="1"/>
</dbReference>
<reference evidence="1" key="1">
    <citation type="submission" date="2022-02" db="EMBL/GenBank/DDBJ databases">
        <title>The Aeromonas hydrophila phage ZPAH14.</title>
        <authorList>
            <person name="Li J."/>
        </authorList>
    </citation>
    <scope>NUCLEOTIDE SEQUENCE</scope>
</reference>
<dbReference type="KEGG" id="vg:77932652"/>
<keyword evidence="2" id="KW-1185">Reference proteome</keyword>
<protein>
    <submittedName>
        <fullName evidence="1">Uncharacterized protein</fullName>
    </submittedName>
</protein>
<accession>A0AAE9GZP9</accession>